<reference evidence="1 2" key="1">
    <citation type="submission" date="2019-09" db="EMBL/GenBank/DDBJ databases">
        <authorList>
            <person name="Ou C."/>
        </authorList>
    </citation>
    <scope>NUCLEOTIDE SEQUENCE [LARGE SCALE GENOMIC DNA]</scope>
    <source>
        <strain evidence="1">S2</strain>
        <tissue evidence="1">Leaf</tissue>
    </source>
</reference>
<comment type="caution">
    <text evidence="1">The sequence shown here is derived from an EMBL/GenBank/DDBJ whole genome shotgun (WGS) entry which is preliminary data.</text>
</comment>
<protein>
    <submittedName>
        <fullName evidence="1">BAHD acyltransferase</fullName>
    </submittedName>
</protein>
<organism evidence="1 2">
    <name type="scientific">Pyrus ussuriensis x Pyrus communis</name>
    <dbReference type="NCBI Taxonomy" id="2448454"/>
    <lineage>
        <taxon>Eukaryota</taxon>
        <taxon>Viridiplantae</taxon>
        <taxon>Streptophyta</taxon>
        <taxon>Embryophyta</taxon>
        <taxon>Tracheophyta</taxon>
        <taxon>Spermatophyta</taxon>
        <taxon>Magnoliopsida</taxon>
        <taxon>eudicotyledons</taxon>
        <taxon>Gunneridae</taxon>
        <taxon>Pentapetalae</taxon>
        <taxon>rosids</taxon>
        <taxon>fabids</taxon>
        <taxon>Rosales</taxon>
        <taxon>Rosaceae</taxon>
        <taxon>Amygdaloideae</taxon>
        <taxon>Maleae</taxon>
        <taxon>Pyrus</taxon>
    </lineage>
</organism>
<gene>
    <name evidence="1" type="ORF">D8674_035321</name>
</gene>
<sequence>MSAEMALVRVGLGTVALAAMDWRAAIFEVSNTILLVTQFSLAVFTMCWDIFRKSSGGKRGCITKLYGKNPIEKK</sequence>
<reference evidence="1 2" key="3">
    <citation type="submission" date="2019-11" db="EMBL/GenBank/DDBJ databases">
        <title>A de novo genome assembly of a pear dwarfing rootstock.</title>
        <authorList>
            <person name="Wang F."/>
            <person name="Wang J."/>
            <person name="Li S."/>
            <person name="Zhang Y."/>
            <person name="Fang M."/>
            <person name="Ma L."/>
            <person name="Zhao Y."/>
            <person name="Jiang S."/>
        </authorList>
    </citation>
    <scope>NUCLEOTIDE SEQUENCE [LARGE SCALE GENOMIC DNA]</scope>
    <source>
        <strain evidence="1">S2</strain>
        <tissue evidence="1">Leaf</tissue>
    </source>
</reference>
<dbReference type="EMBL" id="SMOL01000458">
    <property type="protein sequence ID" value="KAB2613005.1"/>
    <property type="molecule type" value="Genomic_DNA"/>
</dbReference>
<evidence type="ECO:0000313" key="1">
    <source>
        <dbReference type="EMBL" id="KAB2613005.1"/>
    </source>
</evidence>
<dbReference type="GO" id="GO:0016746">
    <property type="term" value="F:acyltransferase activity"/>
    <property type="evidence" value="ECO:0007669"/>
    <property type="project" value="UniProtKB-KW"/>
</dbReference>
<evidence type="ECO:0000313" key="2">
    <source>
        <dbReference type="Proteomes" id="UP000327157"/>
    </source>
</evidence>
<keyword evidence="1" id="KW-0012">Acyltransferase</keyword>
<dbReference type="AlphaFoldDB" id="A0A5N5GC12"/>
<proteinExistence type="predicted"/>
<name>A0A5N5GC12_9ROSA</name>
<keyword evidence="1" id="KW-0808">Transferase</keyword>
<accession>A0A5N5GC12</accession>
<reference evidence="2" key="2">
    <citation type="submission" date="2019-10" db="EMBL/GenBank/DDBJ databases">
        <title>A de novo genome assembly of a pear dwarfing rootstock.</title>
        <authorList>
            <person name="Wang F."/>
            <person name="Wang J."/>
            <person name="Li S."/>
            <person name="Zhang Y."/>
            <person name="Fang M."/>
            <person name="Ma L."/>
            <person name="Zhao Y."/>
            <person name="Jiang S."/>
        </authorList>
    </citation>
    <scope>NUCLEOTIDE SEQUENCE [LARGE SCALE GENOMIC DNA]</scope>
</reference>
<keyword evidence="2" id="KW-1185">Reference proteome</keyword>
<dbReference type="Proteomes" id="UP000327157">
    <property type="component" value="Chromosome 9"/>
</dbReference>